<keyword evidence="2" id="KW-1185">Reference proteome</keyword>
<gene>
    <name evidence="1" type="ORF">H9632_11570</name>
</gene>
<dbReference type="EMBL" id="JACSPW010000010">
    <property type="protein sequence ID" value="MBD8033706.1"/>
    <property type="molecule type" value="Genomic_DNA"/>
</dbReference>
<accession>A0ABR8XP51</accession>
<sequence>MKTYSFKLFGGYKVMLDQKDIIIDYAGEKFLFIKKAKPRKKAIPYQEILRVDYKESGMTFGYVRLITEHNAPYVSSSYVAQHDENAWMVEKDEIGKLNEVLDLLKKQCKNIEFVHMKA</sequence>
<comment type="caution">
    <text evidence="1">The sequence shown here is derived from an EMBL/GenBank/DDBJ whole genome shotgun (WGS) entry which is preliminary data.</text>
</comment>
<reference evidence="1 2" key="1">
    <citation type="submission" date="2020-08" db="EMBL/GenBank/DDBJ databases">
        <title>A Genomic Blueprint of the Chicken Gut Microbiome.</title>
        <authorList>
            <person name="Gilroy R."/>
            <person name="Ravi A."/>
            <person name="Getino M."/>
            <person name="Pursley I."/>
            <person name="Horton D.L."/>
            <person name="Alikhan N.-F."/>
            <person name="Baker D."/>
            <person name="Gharbi K."/>
            <person name="Hall N."/>
            <person name="Watson M."/>
            <person name="Adriaenssens E.M."/>
            <person name="Foster-Nyarko E."/>
            <person name="Jarju S."/>
            <person name="Secka A."/>
            <person name="Antonio M."/>
            <person name="Oren A."/>
            <person name="Chaudhuri R."/>
            <person name="La Ragione R.M."/>
            <person name="Hildebrand F."/>
            <person name="Pallen M.J."/>
        </authorList>
    </citation>
    <scope>NUCLEOTIDE SEQUENCE [LARGE SCALE GENOMIC DNA]</scope>
    <source>
        <strain evidence="1 2">Sa1YVA6</strain>
    </source>
</reference>
<evidence type="ECO:0000313" key="2">
    <source>
        <dbReference type="Proteomes" id="UP000600565"/>
    </source>
</evidence>
<dbReference type="RefSeq" id="WP_191704231.1">
    <property type="nucleotide sequence ID" value="NZ_JACSPW010000010.1"/>
</dbReference>
<proteinExistence type="predicted"/>
<evidence type="ECO:0000313" key="1">
    <source>
        <dbReference type="EMBL" id="MBD8033706.1"/>
    </source>
</evidence>
<dbReference type="Proteomes" id="UP000600565">
    <property type="component" value="Unassembled WGS sequence"/>
</dbReference>
<protein>
    <submittedName>
        <fullName evidence="1">Uncharacterized protein</fullName>
    </submittedName>
</protein>
<name>A0ABR8XP51_9BACL</name>
<organism evidence="1 2">
    <name type="scientific">Solibacillus merdavium</name>
    <dbReference type="NCBI Taxonomy" id="2762218"/>
    <lineage>
        <taxon>Bacteria</taxon>
        <taxon>Bacillati</taxon>
        <taxon>Bacillota</taxon>
        <taxon>Bacilli</taxon>
        <taxon>Bacillales</taxon>
        <taxon>Caryophanaceae</taxon>
        <taxon>Solibacillus</taxon>
    </lineage>
</organism>